<dbReference type="EMBL" id="JAKGAS010000002">
    <property type="protein sequence ID" value="MCF2947356.1"/>
    <property type="molecule type" value="Genomic_DNA"/>
</dbReference>
<feature type="active site" description="Proton acceptor" evidence="4">
    <location>
        <position position="68"/>
    </location>
</feature>
<dbReference type="Pfam" id="PF02545">
    <property type="entry name" value="Maf"/>
    <property type="match status" value="1"/>
</dbReference>
<feature type="site" description="Important for substrate specificity" evidence="4">
    <location>
        <position position="10"/>
    </location>
</feature>
<evidence type="ECO:0000256" key="3">
    <source>
        <dbReference type="ARBA" id="ARBA00023080"/>
    </source>
</evidence>
<dbReference type="PIRSF" id="PIRSF006305">
    <property type="entry name" value="Maf"/>
    <property type="match status" value="1"/>
</dbReference>
<keyword evidence="2 4" id="KW-0378">Hydrolase</keyword>
<reference evidence="5 6" key="1">
    <citation type="submission" date="2022-01" db="EMBL/GenBank/DDBJ databases">
        <title>Paraglaciecola sp. G1-23.</title>
        <authorList>
            <person name="Jin M.S."/>
            <person name="Han D.M."/>
            <person name="Kim H.M."/>
            <person name="Jeon C.O."/>
        </authorList>
    </citation>
    <scope>NUCLEOTIDE SEQUENCE [LARGE SCALE GENOMIC DNA]</scope>
    <source>
        <strain evidence="5 6">G1-23</strain>
    </source>
</reference>
<comment type="catalytic activity">
    <reaction evidence="4">
        <text>UTP + H2O = UMP + diphosphate + H(+)</text>
        <dbReference type="Rhea" id="RHEA:29395"/>
        <dbReference type="ChEBI" id="CHEBI:15377"/>
        <dbReference type="ChEBI" id="CHEBI:15378"/>
        <dbReference type="ChEBI" id="CHEBI:33019"/>
        <dbReference type="ChEBI" id="CHEBI:46398"/>
        <dbReference type="ChEBI" id="CHEBI:57865"/>
        <dbReference type="EC" id="3.6.1.9"/>
    </reaction>
</comment>
<dbReference type="CDD" id="cd00555">
    <property type="entry name" value="Maf"/>
    <property type="match status" value="1"/>
</dbReference>
<sequence>MLILASQSPRRAELLSQLGIKFSQSSANINETPLPTENPLDYVLRMASEKSKLGWQNSAKNDWVLGADTIVLAKGEILGKPNDQADSQRMLKTLSDSTHTVITAVCITNGEQQNSVIVETLVTFGALSSKLIDWYWQTGEPQDKAGSYGIQGLGGQFVKHIKGSYSAVVGLPLYETKLLLTENGVINEC</sequence>
<evidence type="ECO:0000256" key="1">
    <source>
        <dbReference type="ARBA" id="ARBA00001968"/>
    </source>
</evidence>
<dbReference type="Proteomes" id="UP001521137">
    <property type="component" value="Unassembled WGS sequence"/>
</dbReference>
<name>A0ABS9D351_9ALTE</name>
<evidence type="ECO:0000256" key="2">
    <source>
        <dbReference type="ARBA" id="ARBA00022801"/>
    </source>
</evidence>
<comment type="caution">
    <text evidence="5">The sequence shown here is derived from an EMBL/GenBank/DDBJ whole genome shotgun (WGS) entry which is preliminary data.</text>
</comment>
<comment type="subcellular location">
    <subcellularLocation>
        <location evidence="4">Cytoplasm</location>
    </subcellularLocation>
</comment>
<dbReference type="Gene3D" id="3.90.950.10">
    <property type="match status" value="1"/>
</dbReference>
<evidence type="ECO:0000256" key="4">
    <source>
        <dbReference type="HAMAP-Rule" id="MF_00528"/>
    </source>
</evidence>
<dbReference type="PANTHER" id="PTHR43213:SF5">
    <property type="entry name" value="BIFUNCTIONAL DTTP_UTP PYROPHOSPHATASE_METHYLTRANSFERASE PROTEIN-RELATED"/>
    <property type="match status" value="1"/>
</dbReference>
<accession>A0ABS9D351</accession>
<protein>
    <recommendedName>
        <fullName evidence="4">dTTP/UTP pyrophosphatase</fullName>
        <shortName evidence="4">dTTPase/UTPase</shortName>
        <ecNumber evidence="4">3.6.1.9</ecNumber>
    </recommendedName>
    <alternativeName>
        <fullName evidence="4">Nucleoside triphosphate pyrophosphatase</fullName>
    </alternativeName>
    <alternativeName>
        <fullName evidence="4">Nucleotide pyrophosphatase</fullName>
        <shortName evidence="4">Nucleotide PPase</shortName>
    </alternativeName>
</protein>
<dbReference type="NCBIfam" id="TIGR00172">
    <property type="entry name" value="maf"/>
    <property type="match status" value="1"/>
</dbReference>
<proteinExistence type="inferred from homology"/>
<dbReference type="InterPro" id="IPR029001">
    <property type="entry name" value="ITPase-like_fam"/>
</dbReference>
<keyword evidence="3 4" id="KW-0546">Nucleotide metabolism</keyword>
<comment type="similarity">
    <text evidence="4">Belongs to the Maf family. YhdE subfamily.</text>
</comment>
<dbReference type="SUPFAM" id="SSF52972">
    <property type="entry name" value="ITPase-like"/>
    <property type="match status" value="1"/>
</dbReference>
<dbReference type="PANTHER" id="PTHR43213">
    <property type="entry name" value="BIFUNCTIONAL DTTP/UTP PYROPHOSPHATASE/METHYLTRANSFERASE PROTEIN-RELATED"/>
    <property type="match status" value="1"/>
</dbReference>
<organism evidence="5 6">
    <name type="scientific">Paraglaciecola algarum</name>
    <dbReference type="NCBI Taxonomy" id="3050085"/>
    <lineage>
        <taxon>Bacteria</taxon>
        <taxon>Pseudomonadati</taxon>
        <taxon>Pseudomonadota</taxon>
        <taxon>Gammaproteobacteria</taxon>
        <taxon>Alteromonadales</taxon>
        <taxon>Alteromonadaceae</taxon>
        <taxon>Paraglaciecola</taxon>
    </lineage>
</organism>
<comment type="catalytic activity">
    <reaction evidence="4">
        <text>dTTP + H2O = dTMP + diphosphate + H(+)</text>
        <dbReference type="Rhea" id="RHEA:28534"/>
        <dbReference type="ChEBI" id="CHEBI:15377"/>
        <dbReference type="ChEBI" id="CHEBI:15378"/>
        <dbReference type="ChEBI" id="CHEBI:33019"/>
        <dbReference type="ChEBI" id="CHEBI:37568"/>
        <dbReference type="ChEBI" id="CHEBI:63528"/>
        <dbReference type="EC" id="3.6.1.9"/>
    </reaction>
</comment>
<feature type="site" description="Important for substrate specificity" evidence="4">
    <location>
        <position position="151"/>
    </location>
</feature>
<dbReference type="HAMAP" id="MF_00528">
    <property type="entry name" value="Maf"/>
    <property type="match status" value="1"/>
</dbReference>
<evidence type="ECO:0000313" key="6">
    <source>
        <dbReference type="Proteomes" id="UP001521137"/>
    </source>
</evidence>
<feature type="site" description="Important for substrate specificity" evidence="4">
    <location>
        <position position="69"/>
    </location>
</feature>
<dbReference type="RefSeq" id="WP_235310885.1">
    <property type="nucleotide sequence ID" value="NZ_JAKGAS010000002.1"/>
</dbReference>
<gene>
    <name evidence="5" type="ORF">L0668_04495</name>
</gene>
<keyword evidence="4" id="KW-0963">Cytoplasm</keyword>
<comment type="function">
    <text evidence="4">Nucleoside triphosphate pyrophosphatase that hydrolyzes dTTP and UTP. May have a dual role in cell division arrest and in preventing the incorporation of modified nucleotides into cellular nucleic acids.</text>
</comment>
<keyword evidence="6" id="KW-1185">Reference proteome</keyword>
<comment type="cofactor">
    <cofactor evidence="1 4">
        <name>a divalent metal cation</name>
        <dbReference type="ChEBI" id="CHEBI:60240"/>
    </cofactor>
</comment>
<comment type="caution">
    <text evidence="4">Lacks conserved residue(s) required for the propagation of feature annotation.</text>
</comment>
<dbReference type="InterPro" id="IPR003697">
    <property type="entry name" value="Maf-like"/>
</dbReference>
<dbReference type="EC" id="3.6.1.9" evidence="4"/>
<evidence type="ECO:0000313" key="5">
    <source>
        <dbReference type="EMBL" id="MCF2947356.1"/>
    </source>
</evidence>